<sequence length="420" mass="46104">MEMATCSSSSSSSLLGTKFRCIFSPNNTTHYKKKKTTTRTTIQYSSPPLNGSTKAMAASGSPSSGVWNGHAGLNTFTSNTTSASKTTNTRIYTRMDTCLVIPPPLGKKPRAIIQFLGGAFIGAVPEVTYSYLIELLAKEGFLIISVPYNVTFDHAHATKQVYERFNACLDSILTSGLPRSNLTPAQLSNLPLFSVGHSNGALLQVLIGSYFCDKIPKANATIAYNNRSATEAVPYFEQFGPLVRQMMAIIEASPVYSMARSASDETWKVLVDAAGAIIPNNDQETLTSLNKFVEQLPSVFGQVTQGISEFKPTPSENRDCFKSSYNIKHTLLVKFNFDTIDETDLLEETLKTRVKSIGGTLEKVQLSGNHITPCIQEPKWQVGNVYTPADAMAQGLKALSLNETRVLIRTISDWFRRFED</sequence>
<dbReference type="Proteomes" id="UP001652623">
    <property type="component" value="Chromosome 5"/>
</dbReference>
<dbReference type="Pfam" id="PF07082">
    <property type="entry name" value="DUF1350"/>
    <property type="match status" value="1"/>
</dbReference>
<feature type="compositionally biased region" description="Polar residues" evidence="1">
    <location>
        <begin position="42"/>
        <end position="53"/>
    </location>
</feature>
<accession>A0A6P3ZW13</accession>
<dbReference type="FunCoup" id="A0A6P3ZW13">
    <property type="interactions" value="1043"/>
</dbReference>
<evidence type="ECO:0000313" key="3">
    <source>
        <dbReference type="RefSeq" id="XP_015884516.1"/>
    </source>
</evidence>
<dbReference type="InterPro" id="IPR010765">
    <property type="entry name" value="DUF1350"/>
</dbReference>
<dbReference type="PANTHER" id="PTHR34127">
    <property type="entry name" value="OS04G0405600 PROTEIN"/>
    <property type="match status" value="1"/>
</dbReference>
<dbReference type="InParanoid" id="A0A6P3ZW13"/>
<gene>
    <name evidence="3" type="primary">LOC107420140</name>
</gene>
<keyword evidence="2" id="KW-1185">Reference proteome</keyword>
<evidence type="ECO:0000313" key="2">
    <source>
        <dbReference type="Proteomes" id="UP001652623"/>
    </source>
</evidence>
<dbReference type="KEGG" id="zju:107420140"/>
<name>A0A6P3ZW13_ZIZJJ</name>
<dbReference type="GeneID" id="107420140"/>
<dbReference type="AlphaFoldDB" id="A0A6P3ZW13"/>
<dbReference type="Gene3D" id="3.40.50.1820">
    <property type="entry name" value="alpha/beta hydrolase"/>
    <property type="match status" value="1"/>
</dbReference>
<proteinExistence type="predicted"/>
<dbReference type="RefSeq" id="XP_015884516.1">
    <property type="nucleotide sequence ID" value="XM_016029030.4"/>
</dbReference>
<evidence type="ECO:0000256" key="1">
    <source>
        <dbReference type="SAM" id="MobiDB-lite"/>
    </source>
</evidence>
<protein>
    <submittedName>
        <fullName evidence="3">Uncharacterized protein LOC107420140</fullName>
    </submittedName>
</protein>
<reference evidence="3" key="1">
    <citation type="submission" date="2025-08" db="UniProtKB">
        <authorList>
            <consortium name="RefSeq"/>
        </authorList>
    </citation>
    <scope>IDENTIFICATION</scope>
    <source>
        <tissue evidence="3">Seedling</tissue>
    </source>
</reference>
<dbReference type="PANTHER" id="PTHR34127:SF3">
    <property type="entry name" value="INITIATION FACTOR 4F SUBUNIT (DUF1350)"/>
    <property type="match status" value="1"/>
</dbReference>
<dbReference type="InterPro" id="IPR029058">
    <property type="entry name" value="AB_hydrolase_fold"/>
</dbReference>
<organism evidence="2 3">
    <name type="scientific">Ziziphus jujuba</name>
    <name type="common">Chinese jujube</name>
    <name type="synonym">Ziziphus sativa</name>
    <dbReference type="NCBI Taxonomy" id="326968"/>
    <lineage>
        <taxon>Eukaryota</taxon>
        <taxon>Viridiplantae</taxon>
        <taxon>Streptophyta</taxon>
        <taxon>Embryophyta</taxon>
        <taxon>Tracheophyta</taxon>
        <taxon>Spermatophyta</taxon>
        <taxon>Magnoliopsida</taxon>
        <taxon>eudicotyledons</taxon>
        <taxon>Gunneridae</taxon>
        <taxon>Pentapetalae</taxon>
        <taxon>rosids</taxon>
        <taxon>fabids</taxon>
        <taxon>Rosales</taxon>
        <taxon>Rhamnaceae</taxon>
        <taxon>Paliureae</taxon>
        <taxon>Ziziphus</taxon>
    </lineage>
</organism>
<feature type="region of interest" description="Disordered" evidence="1">
    <location>
        <begin position="34"/>
        <end position="56"/>
    </location>
</feature>